<keyword evidence="11" id="KW-0732">Signal</keyword>
<dbReference type="SUPFAM" id="SSF63712">
    <property type="entry name" value="Nicotinic receptor ligand binding domain-like"/>
    <property type="match status" value="1"/>
</dbReference>
<evidence type="ECO:0000256" key="4">
    <source>
        <dbReference type="ARBA" id="ARBA00023018"/>
    </source>
</evidence>
<evidence type="ECO:0000256" key="6">
    <source>
        <dbReference type="ARBA" id="ARBA00023136"/>
    </source>
</evidence>
<dbReference type="AlphaFoldDB" id="A0AAD7ZDB2"/>
<evidence type="ECO:0000256" key="10">
    <source>
        <dbReference type="ARBA" id="ARBA00034099"/>
    </source>
</evidence>
<dbReference type="PRINTS" id="PR00254">
    <property type="entry name" value="NICOTINICR"/>
</dbReference>
<feature type="chain" id="PRO_5042033331" description="Neurotransmitter-gated ion-channel ligand-binding domain-containing protein" evidence="11">
    <location>
        <begin position="19"/>
        <end position="212"/>
    </location>
</feature>
<dbReference type="GO" id="GO:0004888">
    <property type="term" value="F:transmembrane signaling receptor activity"/>
    <property type="evidence" value="ECO:0007669"/>
    <property type="project" value="InterPro"/>
</dbReference>
<keyword evidence="3" id="KW-0812">Transmembrane</keyword>
<dbReference type="InterPro" id="IPR006201">
    <property type="entry name" value="Neur_channel"/>
</dbReference>
<organism evidence="13 14">
    <name type="scientific">Diploptera punctata</name>
    <name type="common">Pacific beetle cockroach</name>
    <dbReference type="NCBI Taxonomy" id="6984"/>
    <lineage>
        <taxon>Eukaryota</taxon>
        <taxon>Metazoa</taxon>
        <taxon>Ecdysozoa</taxon>
        <taxon>Arthropoda</taxon>
        <taxon>Hexapoda</taxon>
        <taxon>Insecta</taxon>
        <taxon>Pterygota</taxon>
        <taxon>Neoptera</taxon>
        <taxon>Polyneoptera</taxon>
        <taxon>Dictyoptera</taxon>
        <taxon>Blattodea</taxon>
        <taxon>Blaberoidea</taxon>
        <taxon>Blaberidae</taxon>
        <taxon>Diplopterinae</taxon>
        <taxon>Diploptera</taxon>
    </lineage>
</organism>
<dbReference type="EMBL" id="JASPKZ010008881">
    <property type="protein sequence ID" value="KAJ9578406.1"/>
    <property type="molecule type" value="Genomic_DNA"/>
</dbReference>
<keyword evidence="4" id="KW-0770">Synapse</keyword>
<reference evidence="13" key="2">
    <citation type="submission" date="2023-05" db="EMBL/GenBank/DDBJ databases">
        <authorList>
            <person name="Fouks B."/>
        </authorList>
    </citation>
    <scope>NUCLEOTIDE SEQUENCE</scope>
    <source>
        <strain evidence="13">Stay&amp;Tobe</strain>
        <tissue evidence="13">Testes</tissue>
    </source>
</reference>
<evidence type="ECO:0000256" key="1">
    <source>
        <dbReference type="ARBA" id="ARBA00022448"/>
    </source>
</evidence>
<dbReference type="PANTHER" id="PTHR18945">
    <property type="entry name" value="NEUROTRANSMITTER GATED ION CHANNEL"/>
    <property type="match status" value="1"/>
</dbReference>
<dbReference type="InterPro" id="IPR036734">
    <property type="entry name" value="Neur_chan_lig-bd_sf"/>
</dbReference>
<keyword evidence="5" id="KW-0406">Ion transport</keyword>
<dbReference type="Gene3D" id="2.70.170.10">
    <property type="entry name" value="Neurotransmitter-gated ion-channel ligand-binding domain"/>
    <property type="match status" value="1"/>
</dbReference>
<dbReference type="InterPro" id="IPR006202">
    <property type="entry name" value="Neur_chan_lig-bd"/>
</dbReference>
<dbReference type="GO" id="GO:0045211">
    <property type="term" value="C:postsynaptic membrane"/>
    <property type="evidence" value="ECO:0007669"/>
    <property type="project" value="InterPro"/>
</dbReference>
<dbReference type="Proteomes" id="UP001233999">
    <property type="component" value="Unassembled WGS sequence"/>
</dbReference>
<dbReference type="InterPro" id="IPR002394">
    <property type="entry name" value="Nicotinic_acetylcholine_rcpt"/>
</dbReference>
<dbReference type="GO" id="GO:0022848">
    <property type="term" value="F:acetylcholine-gated monoatomic cation-selective channel activity"/>
    <property type="evidence" value="ECO:0007669"/>
    <property type="project" value="InterPro"/>
</dbReference>
<proteinExistence type="predicted"/>
<comment type="subcellular location">
    <subcellularLocation>
        <location evidence="10">Synaptic cell membrane</location>
        <topology evidence="10">Multi-pass membrane protein</topology>
    </subcellularLocation>
</comment>
<evidence type="ECO:0000313" key="13">
    <source>
        <dbReference type="EMBL" id="KAJ9578406.1"/>
    </source>
</evidence>
<name>A0AAD7ZDB2_DIPPU</name>
<evidence type="ECO:0000256" key="8">
    <source>
        <dbReference type="ARBA" id="ARBA00023286"/>
    </source>
</evidence>
<evidence type="ECO:0000256" key="7">
    <source>
        <dbReference type="ARBA" id="ARBA00023170"/>
    </source>
</evidence>
<gene>
    <name evidence="13" type="ORF">L9F63_005364</name>
</gene>
<sequence>MDTCILLLLLTYTSSALTENVGSTTGTLPPRPASAWNATWTDRLKRDLLLNYDKFARPAQHTNTTVVRLDLTLRHIALDEMKAVMTVQGWVKMAWIDEKLKWNDSEYGGLKVLHVADHEIWQPDIVLYNSATANVVDHYGNTHCLVYPNGEVLWVPPTEFQVFCDLDLRLWPYDTQSCQLTLGSWTYDGDKVDILMDKSEANMKRAQILTEV</sequence>
<dbReference type="Pfam" id="PF02931">
    <property type="entry name" value="Neur_chan_LBD"/>
    <property type="match status" value="1"/>
</dbReference>
<evidence type="ECO:0000256" key="3">
    <source>
        <dbReference type="ARBA" id="ARBA00022692"/>
    </source>
</evidence>
<dbReference type="FunFam" id="2.70.170.10:FF:000028">
    <property type="entry name" value="AcetylCholine Receptor"/>
    <property type="match status" value="1"/>
</dbReference>
<reference evidence="13" key="1">
    <citation type="journal article" date="2023" name="IScience">
        <title>Live-bearing cockroach genome reveals convergent evolutionary mechanisms linked to viviparity in insects and beyond.</title>
        <authorList>
            <person name="Fouks B."/>
            <person name="Harrison M.C."/>
            <person name="Mikhailova A.A."/>
            <person name="Marchal E."/>
            <person name="English S."/>
            <person name="Carruthers M."/>
            <person name="Jennings E.C."/>
            <person name="Chiamaka E.L."/>
            <person name="Frigard R.A."/>
            <person name="Pippel M."/>
            <person name="Attardo G.M."/>
            <person name="Benoit J.B."/>
            <person name="Bornberg-Bauer E."/>
            <person name="Tobe S.S."/>
        </authorList>
    </citation>
    <scope>NUCLEOTIDE SEQUENCE</scope>
    <source>
        <strain evidence="13">Stay&amp;Tobe</strain>
    </source>
</reference>
<keyword evidence="14" id="KW-1185">Reference proteome</keyword>
<keyword evidence="8" id="KW-1071">Ligand-gated ion channel</keyword>
<accession>A0AAD7ZDB2</accession>
<keyword evidence="1" id="KW-0813">Transport</keyword>
<feature type="domain" description="Neurotransmitter-gated ion-channel ligand-binding" evidence="12">
    <location>
        <begin position="42"/>
        <end position="205"/>
    </location>
</feature>
<evidence type="ECO:0000256" key="5">
    <source>
        <dbReference type="ARBA" id="ARBA00023065"/>
    </source>
</evidence>
<feature type="signal peptide" evidence="11">
    <location>
        <begin position="1"/>
        <end position="18"/>
    </location>
</feature>
<keyword evidence="2" id="KW-1003">Cell membrane</keyword>
<keyword evidence="6" id="KW-0472">Membrane</keyword>
<evidence type="ECO:0000313" key="14">
    <source>
        <dbReference type="Proteomes" id="UP001233999"/>
    </source>
</evidence>
<keyword evidence="7" id="KW-0675">Receptor</keyword>
<evidence type="ECO:0000256" key="11">
    <source>
        <dbReference type="SAM" id="SignalP"/>
    </source>
</evidence>
<evidence type="ECO:0000256" key="9">
    <source>
        <dbReference type="ARBA" id="ARBA00023303"/>
    </source>
</evidence>
<evidence type="ECO:0000259" key="12">
    <source>
        <dbReference type="Pfam" id="PF02931"/>
    </source>
</evidence>
<protein>
    <recommendedName>
        <fullName evidence="12">Neurotransmitter-gated ion-channel ligand-binding domain-containing protein</fullName>
    </recommendedName>
</protein>
<dbReference type="PRINTS" id="PR00252">
    <property type="entry name" value="NRIONCHANNEL"/>
</dbReference>
<feature type="non-terminal residue" evidence="13">
    <location>
        <position position="1"/>
    </location>
</feature>
<comment type="caution">
    <text evidence="13">The sequence shown here is derived from an EMBL/GenBank/DDBJ whole genome shotgun (WGS) entry which is preliminary data.</text>
</comment>
<keyword evidence="9" id="KW-0407">Ion channel</keyword>
<evidence type="ECO:0000256" key="2">
    <source>
        <dbReference type="ARBA" id="ARBA00022475"/>
    </source>
</evidence>